<organism evidence="1 2">
    <name type="scientific">Actinomadura rubrisoli</name>
    <dbReference type="NCBI Taxonomy" id="2530368"/>
    <lineage>
        <taxon>Bacteria</taxon>
        <taxon>Bacillati</taxon>
        <taxon>Actinomycetota</taxon>
        <taxon>Actinomycetes</taxon>
        <taxon>Streptosporangiales</taxon>
        <taxon>Thermomonosporaceae</taxon>
        <taxon>Actinomadura</taxon>
    </lineage>
</organism>
<gene>
    <name evidence="1" type="ORF">E1298_12715</name>
</gene>
<accession>A0A4R5BUI3</accession>
<comment type="caution">
    <text evidence="1">The sequence shown here is derived from an EMBL/GenBank/DDBJ whole genome shotgun (WGS) entry which is preliminary data.</text>
</comment>
<dbReference type="EMBL" id="SMKU01000049">
    <property type="protein sequence ID" value="TDD90758.1"/>
    <property type="molecule type" value="Genomic_DNA"/>
</dbReference>
<evidence type="ECO:0000313" key="1">
    <source>
        <dbReference type="EMBL" id="TDD90758.1"/>
    </source>
</evidence>
<evidence type="ECO:0000313" key="2">
    <source>
        <dbReference type="Proteomes" id="UP000294513"/>
    </source>
</evidence>
<name>A0A4R5BUI3_9ACTN</name>
<sequence>MAPLLDPDARAARFHARLRARRRARRAAWRESGGDPAIFADIMRGHVKTGYLFYYEDEPEPAIIVLWDVLSMWC</sequence>
<dbReference type="AlphaFoldDB" id="A0A4R5BUI3"/>
<dbReference type="RefSeq" id="WP_131892646.1">
    <property type="nucleotide sequence ID" value="NZ_SMKU01000049.1"/>
</dbReference>
<reference evidence="1 2" key="1">
    <citation type="submission" date="2019-03" db="EMBL/GenBank/DDBJ databases">
        <title>Draft genome sequences of novel Actinobacteria.</title>
        <authorList>
            <person name="Sahin N."/>
            <person name="Ay H."/>
            <person name="Saygin H."/>
        </authorList>
    </citation>
    <scope>NUCLEOTIDE SEQUENCE [LARGE SCALE GENOMIC DNA]</scope>
    <source>
        <strain evidence="1 2">H3C3</strain>
    </source>
</reference>
<dbReference type="Proteomes" id="UP000294513">
    <property type="component" value="Unassembled WGS sequence"/>
</dbReference>
<protein>
    <submittedName>
        <fullName evidence="1">Uncharacterized protein</fullName>
    </submittedName>
</protein>
<keyword evidence="2" id="KW-1185">Reference proteome</keyword>
<proteinExistence type="predicted"/>